<reference evidence="2 3" key="1">
    <citation type="submission" date="2018-03" db="EMBL/GenBank/DDBJ databases">
        <title>Draft genome sequence of Rohu Carp (Labeo rohita).</title>
        <authorList>
            <person name="Das P."/>
            <person name="Kushwaha B."/>
            <person name="Joshi C.G."/>
            <person name="Kumar D."/>
            <person name="Nagpure N.S."/>
            <person name="Sahoo L."/>
            <person name="Das S.P."/>
            <person name="Bit A."/>
            <person name="Patnaik S."/>
            <person name="Meher P.K."/>
            <person name="Jayasankar P."/>
            <person name="Koringa P.G."/>
            <person name="Patel N.V."/>
            <person name="Hinsu A.T."/>
            <person name="Kumar R."/>
            <person name="Pandey M."/>
            <person name="Agarwal S."/>
            <person name="Srivastava S."/>
            <person name="Singh M."/>
            <person name="Iquebal M.A."/>
            <person name="Jaiswal S."/>
            <person name="Angadi U.B."/>
            <person name="Kumar N."/>
            <person name="Raza M."/>
            <person name="Shah T.M."/>
            <person name="Rai A."/>
            <person name="Jena J.K."/>
        </authorList>
    </citation>
    <scope>NUCLEOTIDE SEQUENCE [LARGE SCALE GENOMIC DNA]</scope>
    <source>
        <strain evidence="2">DASCIFA01</strain>
        <tissue evidence="2">Testis</tissue>
    </source>
</reference>
<proteinExistence type="predicted"/>
<comment type="caution">
    <text evidence="2">The sequence shown here is derived from an EMBL/GenBank/DDBJ whole genome shotgun (WGS) entry which is preliminary data.</text>
</comment>
<evidence type="ECO:0000313" key="2">
    <source>
        <dbReference type="EMBL" id="RXN25375.1"/>
    </source>
</evidence>
<dbReference type="EMBL" id="QBIY01012377">
    <property type="protein sequence ID" value="RXN25375.1"/>
    <property type="molecule type" value="Genomic_DNA"/>
</dbReference>
<feature type="domain" description="TRIM8/14/16/25/29/45/65 coiled-coil region" evidence="1">
    <location>
        <begin position="26"/>
        <end position="89"/>
    </location>
</feature>
<evidence type="ECO:0000313" key="3">
    <source>
        <dbReference type="Proteomes" id="UP000290572"/>
    </source>
</evidence>
<gene>
    <name evidence="2" type="ORF">ROHU_005918</name>
</gene>
<keyword evidence="3" id="KW-1185">Reference proteome</keyword>
<dbReference type="AlphaFoldDB" id="A0A498N8T8"/>
<organism evidence="2 3">
    <name type="scientific">Labeo rohita</name>
    <name type="common">Indian major carp</name>
    <name type="synonym">Cyprinus rohita</name>
    <dbReference type="NCBI Taxonomy" id="84645"/>
    <lineage>
        <taxon>Eukaryota</taxon>
        <taxon>Metazoa</taxon>
        <taxon>Chordata</taxon>
        <taxon>Craniata</taxon>
        <taxon>Vertebrata</taxon>
        <taxon>Euteleostomi</taxon>
        <taxon>Actinopterygii</taxon>
        <taxon>Neopterygii</taxon>
        <taxon>Teleostei</taxon>
        <taxon>Ostariophysi</taxon>
        <taxon>Cypriniformes</taxon>
        <taxon>Cyprinidae</taxon>
        <taxon>Labeoninae</taxon>
        <taxon>Labeonini</taxon>
        <taxon>Labeo</taxon>
    </lineage>
</organism>
<protein>
    <submittedName>
        <fullName evidence="2">E3 ubiquitin-ligase TRIM39-like protein</fullName>
    </submittedName>
</protein>
<keyword evidence="2" id="KW-0436">Ligase</keyword>
<dbReference type="GO" id="GO:0016874">
    <property type="term" value="F:ligase activity"/>
    <property type="evidence" value="ECO:0007669"/>
    <property type="project" value="UniProtKB-KW"/>
</dbReference>
<sequence length="93" mass="10637">MAESLPTPMKQRETEVMKIQADVQQMIQDRMKKIQDIKHSAELRKSYSSMCKPFSTKQWPDISVNTPVSLNTIRAALTQLQQTLDDKLSQTGN</sequence>
<dbReference type="InterPro" id="IPR058030">
    <property type="entry name" value="TRIM8/14/16/25/29/45/65_CC"/>
</dbReference>
<dbReference type="Pfam" id="PF25600">
    <property type="entry name" value="TRIM_CC"/>
    <property type="match status" value="1"/>
</dbReference>
<accession>A0A498N8T8</accession>
<evidence type="ECO:0000259" key="1">
    <source>
        <dbReference type="Pfam" id="PF25600"/>
    </source>
</evidence>
<name>A0A498N8T8_LABRO</name>
<dbReference type="Proteomes" id="UP000290572">
    <property type="component" value="Unassembled WGS sequence"/>
</dbReference>